<sequence>MDVTQFEFELESDGHGHVYDLTEDVAAWLGSIEASDGQMTVFVPGSTAVITTIEFEPGAVRDLVEALERIAPSDRSYHHDLRWGDGNGFSHLRAALLGPSLTVPVARGRCVLGTWQQIVLVECDLAPRRRRVVLSFVGVCHQEV</sequence>
<protein>
    <submittedName>
        <fullName evidence="2">YjbQ family protein</fullName>
    </submittedName>
</protein>
<evidence type="ECO:0000256" key="1">
    <source>
        <dbReference type="ARBA" id="ARBA00005534"/>
    </source>
</evidence>
<accession>A0A8J6Y198</accession>
<dbReference type="InterPro" id="IPR035917">
    <property type="entry name" value="YjbQ-like_sf"/>
</dbReference>
<evidence type="ECO:0000313" key="2">
    <source>
        <dbReference type="EMBL" id="MBD3871151.1"/>
    </source>
</evidence>
<organism evidence="2 3">
    <name type="scientific">Candidatus Sulfomarinibacter kjeldsenii</name>
    <dbReference type="NCBI Taxonomy" id="2885994"/>
    <lineage>
        <taxon>Bacteria</taxon>
        <taxon>Pseudomonadati</taxon>
        <taxon>Acidobacteriota</taxon>
        <taxon>Thermoanaerobaculia</taxon>
        <taxon>Thermoanaerobaculales</taxon>
        <taxon>Candidatus Sulfomarinibacteraceae</taxon>
        <taxon>Candidatus Sulfomarinibacter</taxon>
    </lineage>
</organism>
<evidence type="ECO:0000313" key="3">
    <source>
        <dbReference type="Proteomes" id="UP000598633"/>
    </source>
</evidence>
<dbReference type="NCBIfam" id="TIGR00149">
    <property type="entry name" value="TIGR00149_YjbQ"/>
    <property type="match status" value="1"/>
</dbReference>
<dbReference type="PIRSF" id="PIRSF004681">
    <property type="entry name" value="UCP004681"/>
    <property type="match status" value="1"/>
</dbReference>
<proteinExistence type="inferred from homology"/>
<dbReference type="Gene3D" id="2.60.120.460">
    <property type="entry name" value="YjbQ-like"/>
    <property type="match status" value="1"/>
</dbReference>
<dbReference type="SUPFAM" id="SSF111038">
    <property type="entry name" value="YjbQ-like"/>
    <property type="match status" value="1"/>
</dbReference>
<comment type="similarity">
    <text evidence="1">Belongs to the UPF0047 family.</text>
</comment>
<dbReference type="Pfam" id="PF01894">
    <property type="entry name" value="YjbQ"/>
    <property type="match status" value="1"/>
</dbReference>
<dbReference type="AlphaFoldDB" id="A0A8J6Y198"/>
<dbReference type="PROSITE" id="PS01314">
    <property type="entry name" value="UPF0047"/>
    <property type="match status" value="1"/>
</dbReference>
<dbReference type="PANTHER" id="PTHR30615:SF8">
    <property type="entry name" value="UPF0047 PROTEIN C4A8.02C"/>
    <property type="match status" value="1"/>
</dbReference>
<dbReference type="InterPro" id="IPR001602">
    <property type="entry name" value="UPF0047_YjbQ-like"/>
</dbReference>
<gene>
    <name evidence="2" type="ORF">IFJ97_07325</name>
</gene>
<comment type="caution">
    <text evidence="2">The sequence shown here is derived from an EMBL/GenBank/DDBJ whole genome shotgun (WGS) entry which is preliminary data.</text>
</comment>
<dbReference type="Proteomes" id="UP000598633">
    <property type="component" value="Unassembled WGS sequence"/>
</dbReference>
<dbReference type="PANTHER" id="PTHR30615">
    <property type="entry name" value="UNCHARACTERIZED PROTEIN YJBQ-RELATED"/>
    <property type="match status" value="1"/>
</dbReference>
<name>A0A8J6Y198_9BACT</name>
<reference evidence="2 3" key="1">
    <citation type="submission" date="2020-08" db="EMBL/GenBank/DDBJ databases">
        <title>Acidobacteriota in marine sediments use diverse sulfur dissimilation pathways.</title>
        <authorList>
            <person name="Wasmund K."/>
        </authorList>
    </citation>
    <scope>NUCLEOTIDE SEQUENCE [LARGE SCALE GENOMIC DNA]</scope>
    <source>
        <strain evidence="2">MAG AM3-A</strain>
    </source>
</reference>
<dbReference type="EMBL" id="JACXWA010000120">
    <property type="protein sequence ID" value="MBD3871151.1"/>
    <property type="molecule type" value="Genomic_DNA"/>
</dbReference>